<feature type="transmembrane region" description="Helical" evidence="11">
    <location>
        <begin position="124"/>
        <end position="149"/>
    </location>
</feature>
<comment type="cofactor">
    <cofactor evidence="1">
        <name>heme b</name>
        <dbReference type="ChEBI" id="CHEBI:60344"/>
    </cofactor>
</comment>
<dbReference type="EMBL" id="JARQWQ010000021">
    <property type="protein sequence ID" value="KAK2564838.1"/>
    <property type="molecule type" value="Genomic_DNA"/>
</dbReference>
<dbReference type="GO" id="GO:0016491">
    <property type="term" value="F:oxidoreductase activity"/>
    <property type="evidence" value="ECO:0007669"/>
    <property type="project" value="InterPro"/>
</dbReference>
<evidence type="ECO:0000256" key="1">
    <source>
        <dbReference type="ARBA" id="ARBA00001970"/>
    </source>
</evidence>
<keyword evidence="9" id="KW-0408">Iron</keyword>
<keyword evidence="4" id="KW-0349">Heme</keyword>
<name>A0AAD9QP09_ACRCE</name>
<keyword evidence="5 11" id="KW-0812">Transmembrane</keyword>
<dbReference type="PANTHER" id="PTHR10106">
    <property type="entry name" value="CYTOCHROME B561-RELATED"/>
    <property type="match status" value="1"/>
</dbReference>
<protein>
    <submittedName>
        <fullName evidence="13">Transmembrane ascorbate-dependent reductase CYB561</fullName>
    </submittedName>
</protein>
<evidence type="ECO:0000259" key="12">
    <source>
        <dbReference type="PROSITE" id="PS50939"/>
    </source>
</evidence>
<evidence type="ECO:0000256" key="3">
    <source>
        <dbReference type="ARBA" id="ARBA00022448"/>
    </source>
</evidence>
<reference evidence="13" key="2">
    <citation type="journal article" date="2023" name="Science">
        <title>Genomic signatures of disease resistance in endangered staghorn corals.</title>
        <authorList>
            <person name="Vollmer S.V."/>
            <person name="Selwyn J.D."/>
            <person name="Despard B.A."/>
            <person name="Roesel C.L."/>
        </authorList>
    </citation>
    <scope>NUCLEOTIDE SEQUENCE</scope>
    <source>
        <strain evidence="13">K2</strain>
    </source>
</reference>
<dbReference type="PANTHER" id="PTHR10106:SF0">
    <property type="entry name" value="LD36721P"/>
    <property type="match status" value="1"/>
</dbReference>
<dbReference type="GO" id="GO:0046872">
    <property type="term" value="F:metal ion binding"/>
    <property type="evidence" value="ECO:0007669"/>
    <property type="project" value="UniProtKB-KW"/>
</dbReference>
<feature type="transmembrane region" description="Helical" evidence="11">
    <location>
        <begin position="204"/>
        <end position="221"/>
    </location>
</feature>
<keyword evidence="3" id="KW-0813">Transport</keyword>
<accession>A0AAD9QP09</accession>
<gene>
    <name evidence="13" type="ORF">P5673_011531</name>
</gene>
<keyword evidence="10 11" id="KW-0472">Membrane</keyword>
<feature type="transmembrane region" description="Helical" evidence="11">
    <location>
        <begin position="161"/>
        <end position="184"/>
    </location>
</feature>
<evidence type="ECO:0000256" key="9">
    <source>
        <dbReference type="ARBA" id="ARBA00023004"/>
    </source>
</evidence>
<evidence type="ECO:0000256" key="4">
    <source>
        <dbReference type="ARBA" id="ARBA00022617"/>
    </source>
</evidence>
<dbReference type="SMART" id="SM00665">
    <property type="entry name" value="B561"/>
    <property type="match status" value="1"/>
</dbReference>
<evidence type="ECO:0000256" key="6">
    <source>
        <dbReference type="ARBA" id="ARBA00022723"/>
    </source>
</evidence>
<evidence type="ECO:0000256" key="11">
    <source>
        <dbReference type="SAM" id="Phobius"/>
    </source>
</evidence>
<evidence type="ECO:0000313" key="13">
    <source>
        <dbReference type="EMBL" id="KAK2564838.1"/>
    </source>
</evidence>
<sequence>MAPIGDRESQGSPFVFIVSVAAIQILGILAMVLTGVWMGKYLGGFAWDGSGKEFNYHPLCMVISMVFLYSEAMIVYRVFRHENKFFVKLIHFGLQLVAFVVAVWGLKAAFDFHNKNNIPNLYSLHSWCGLVVVILFSLQLLGGFVSFLFPKLPDAMRAEYLKVHVFFGVFIFALAVGTCLMGIVEKLFFSKVYAKLPAQAQLGNTLGLTLVVLAGIVVFVVSNSTFKRSNTEESEHVSLINDKD</sequence>
<dbReference type="PROSITE" id="PS50939">
    <property type="entry name" value="CYTOCHROME_B561"/>
    <property type="match status" value="1"/>
</dbReference>
<dbReference type="FunFam" id="1.20.120.1770:FF:000001">
    <property type="entry name" value="Cytochrome b reductase 1"/>
    <property type="match status" value="1"/>
</dbReference>
<dbReference type="AlphaFoldDB" id="A0AAD9QP09"/>
<comment type="caution">
    <text evidence="13">The sequence shown here is derived from an EMBL/GenBank/DDBJ whole genome shotgun (WGS) entry which is preliminary data.</text>
</comment>
<dbReference type="Pfam" id="PF03188">
    <property type="entry name" value="Cytochrom_B561"/>
    <property type="match status" value="1"/>
</dbReference>
<evidence type="ECO:0000313" key="14">
    <source>
        <dbReference type="Proteomes" id="UP001249851"/>
    </source>
</evidence>
<dbReference type="Gene3D" id="1.20.120.1770">
    <property type="match status" value="1"/>
</dbReference>
<feature type="transmembrane region" description="Helical" evidence="11">
    <location>
        <begin position="85"/>
        <end position="104"/>
    </location>
</feature>
<dbReference type="GO" id="GO:0016020">
    <property type="term" value="C:membrane"/>
    <property type="evidence" value="ECO:0007669"/>
    <property type="project" value="UniProtKB-SubCell"/>
</dbReference>
<dbReference type="InterPro" id="IPR043205">
    <property type="entry name" value="CYB561/CYBRD1-like"/>
</dbReference>
<feature type="domain" description="Cytochrome b561" evidence="12">
    <location>
        <begin position="22"/>
        <end position="222"/>
    </location>
</feature>
<keyword evidence="8 11" id="KW-1133">Transmembrane helix</keyword>
<evidence type="ECO:0000256" key="7">
    <source>
        <dbReference type="ARBA" id="ARBA00022982"/>
    </source>
</evidence>
<keyword evidence="7" id="KW-0249">Electron transport</keyword>
<keyword evidence="6" id="KW-0479">Metal-binding</keyword>
<dbReference type="InterPro" id="IPR006593">
    <property type="entry name" value="Cyt_b561/ferric_Rdtase_TM"/>
</dbReference>
<keyword evidence="14" id="KW-1185">Reference proteome</keyword>
<feature type="transmembrane region" description="Helical" evidence="11">
    <location>
        <begin position="56"/>
        <end position="78"/>
    </location>
</feature>
<reference evidence="13" key="1">
    <citation type="journal article" date="2023" name="G3 (Bethesda)">
        <title>Whole genome assembly and annotation of the endangered Caribbean coral Acropora cervicornis.</title>
        <authorList>
            <person name="Selwyn J.D."/>
            <person name="Vollmer S.V."/>
        </authorList>
    </citation>
    <scope>NUCLEOTIDE SEQUENCE</scope>
    <source>
        <strain evidence="13">K2</strain>
    </source>
</reference>
<evidence type="ECO:0000256" key="2">
    <source>
        <dbReference type="ARBA" id="ARBA00004141"/>
    </source>
</evidence>
<organism evidence="13 14">
    <name type="scientific">Acropora cervicornis</name>
    <name type="common">Staghorn coral</name>
    <dbReference type="NCBI Taxonomy" id="6130"/>
    <lineage>
        <taxon>Eukaryota</taxon>
        <taxon>Metazoa</taxon>
        <taxon>Cnidaria</taxon>
        <taxon>Anthozoa</taxon>
        <taxon>Hexacorallia</taxon>
        <taxon>Scleractinia</taxon>
        <taxon>Astrocoeniina</taxon>
        <taxon>Acroporidae</taxon>
        <taxon>Acropora</taxon>
    </lineage>
</organism>
<evidence type="ECO:0000256" key="10">
    <source>
        <dbReference type="ARBA" id="ARBA00023136"/>
    </source>
</evidence>
<dbReference type="Proteomes" id="UP001249851">
    <property type="component" value="Unassembled WGS sequence"/>
</dbReference>
<feature type="transmembrane region" description="Helical" evidence="11">
    <location>
        <begin position="12"/>
        <end position="36"/>
    </location>
</feature>
<evidence type="ECO:0000256" key="5">
    <source>
        <dbReference type="ARBA" id="ARBA00022692"/>
    </source>
</evidence>
<proteinExistence type="predicted"/>
<evidence type="ECO:0000256" key="8">
    <source>
        <dbReference type="ARBA" id="ARBA00022989"/>
    </source>
</evidence>
<comment type="subcellular location">
    <subcellularLocation>
        <location evidence="2">Membrane</location>
        <topology evidence="2">Multi-pass membrane protein</topology>
    </subcellularLocation>
</comment>